<name>A0AAN9PQK6_CANGL</name>
<comment type="caution">
    <text evidence="1">The sequence shown here is derived from an EMBL/GenBank/DDBJ whole genome shotgun (WGS) entry which is preliminary data.</text>
</comment>
<evidence type="ECO:0000313" key="1">
    <source>
        <dbReference type="EMBL" id="KAK7306679.1"/>
    </source>
</evidence>
<dbReference type="Proteomes" id="UP001367508">
    <property type="component" value="Unassembled WGS sequence"/>
</dbReference>
<sequence>MKLNPLSLKLGIEEALSASIAGGLNEFALIPIFSDEVQLFQDISGFLRKILELANTALIDRGYTSMQDAVLVLKGCLTRTLKCWMEIVNT</sequence>
<accession>A0AAN9PQK6</accession>
<gene>
    <name evidence="1" type="ORF">VNO77_44631</name>
</gene>
<proteinExistence type="predicted"/>
<protein>
    <submittedName>
        <fullName evidence="1">Uncharacterized protein</fullName>
    </submittedName>
</protein>
<dbReference type="EMBL" id="JAYMYQ010000011">
    <property type="protein sequence ID" value="KAK7306679.1"/>
    <property type="molecule type" value="Genomic_DNA"/>
</dbReference>
<reference evidence="1 2" key="1">
    <citation type="submission" date="2024-01" db="EMBL/GenBank/DDBJ databases">
        <title>The genomes of 5 underutilized Papilionoideae crops provide insights into root nodulation and disease resistanc.</title>
        <authorList>
            <person name="Jiang F."/>
        </authorList>
    </citation>
    <scope>NUCLEOTIDE SEQUENCE [LARGE SCALE GENOMIC DNA]</scope>
    <source>
        <strain evidence="1">LVBAO_FW01</strain>
        <tissue evidence="1">Leaves</tissue>
    </source>
</reference>
<organism evidence="1 2">
    <name type="scientific">Canavalia gladiata</name>
    <name type="common">Sword bean</name>
    <name type="synonym">Dolichos gladiatus</name>
    <dbReference type="NCBI Taxonomy" id="3824"/>
    <lineage>
        <taxon>Eukaryota</taxon>
        <taxon>Viridiplantae</taxon>
        <taxon>Streptophyta</taxon>
        <taxon>Embryophyta</taxon>
        <taxon>Tracheophyta</taxon>
        <taxon>Spermatophyta</taxon>
        <taxon>Magnoliopsida</taxon>
        <taxon>eudicotyledons</taxon>
        <taxon>Gunneridae</taxon>
        <taxon>Pentapetalae</taxon>
        <taxon>rosids</taxon>
        <taxon>fabids</taxon>
        <taxon>Fabales</taxon>
        <taxon>Fabaceae</taxon>
        <taxon>Papilionoideae</taxon>
        <taxon>50 kb inversion clade</taxon>
        <taxon>NPAAA clade</taxon>
        <taxon>indigoferoid/millettioid clade</taxon>
        <taxon>Phaseoleae</taxon>
        <taxon>Canavalia</taxon>
    </lineage>
</organism>
<evidence type="ECO:0000313" key="2">
    <source>
        <dbReference type="Proteomes" id="UP001367508"/>
    </source>
</evidence>
<dbReference type="AlphaFoldDB" id="A0AAN9PQK6"/>
<keyword evidence="2" id="KW-1185">Reference proteome</keyword>